<dbReference type="Proteomes" id="UP000433359">
    <property type="component" value="Unassembled WGS sequence"/>
</dbReference>
<evidence type="ECO:0000259" key="4">
    <source>
        <dbReference type="Pfam" id="PF17676"/>
    </source>
</evidence>
<dbReference type="EMBL" id="VULP01000039">
    <property type="protein sequence ID" value="MSU83308.1"/>
    <property type="molecule type" value="Genomic_DNA"/>
</dbReference>
<protein>
    <submittedName>
        <fullName evidence="5">LD-carboxypeptidase</fullName>
    </submittedName>
</protein>
<evidence type="ECO:0000259" key="3">
    <source>
        <dbReference type="Pfam" id="PF02016"/>
    </source>
</evidence>
<dbReference type="Gene3D" id="3.50.30.60">
    <property type="entry name" value="LD-carboxypeptidase A C-terminal domain-like"/>
    <property type="match status" value="1"/>
</dbReference>
<evidence type="ECO:0000313" key="5">
    <source>
        <dbReference type="EMBL" id="MSU83308.1"/>
    </source>
</evidence>
<dbReference type="InterPro" id="IPR040921">
    <property type="entry name" value="Peptidase_S66C"/>
</dbReference>
<dbReference type="Gene3D" id="3.40.50.10740">
    <property type="entry name" value="Class I glutamine amidotransferase-like"/>
    <property type="match status" value="1"/>
</dbReference>
<dbReference type="InterPro" id="IPR003507">
    <property type="entry name" value="S66_fam"/>
</dbReference>
<dbReference type="InterPro" id="IPR027478">
    <property type="entry name" value="LdcA_N"/>
</dbReference>
<organism evidence="5 6">
    <name type="scientific">Anaerobutyricum soehngenii</name>
    <dbReference type="NCBI Taxonomy" id="105843"/>
    <lineage>
        <taxon>Bacteria</taxon>
        <taxon>Bacillati</taxon>
        <taxon>Bacillota</taxon>
        <taxon>Clostridia</taxon>
        <taxon>Lachnospirales</taxon>
        <taxon>Lachnospiraceae</taxon>
        <taxon>Anaerobutyricum</taxon>
    </lineage>
</organism>
<evidence type="ECO:0000256" key="2">
    <source>
        <dbReference type="ARBA" id="ARBA00022801"/>
    </source>
</evidence>
<comment type="similarity">
    <text evidence="1">Belongs to the peptidase S66 family.</text>
</comment>
<proteinExistence type="inferred from homology"/>
<dbReference type="Pfam" id="PF17676">
    <property type="entry name" value="Peptidase_S66C"/>
    <property type="match status" value="1"/>
</dbReference>
<dbReference type="InterPro" id="IPR029062">
    <property type="entry name" value="Class_I_gatase-like"/>
</dbReference>
<comment type="caution">
    <text evidence="5">The sequence shown here is derived from an EMBL/GenBank/DDBJ whole genome shotgun (WGS) entry which is preliminary data.</text>
</comment>
<dbReference type="PIRSF" id="PIRSF028757">
    <property type="entry name" value="LD-carboxypeptidase"/>
    <property type="match status" value="1"/>
</dbReference>
<accession>A0A6N7YJT8</accession>
<evidence type="ECO:0000313" key="6">
    <source>
        <dbReference type="Proteomes" id="UP000433359"/>
    </source>
</evidence>
<reference evidence="5 6" key="1">
    <citation type="submission" date="2019-08" db="EMBL/GenBank/DDBJ databases">
        <title>In-depth cultivation of the pig gut microbiome towards novel bacterial diversity and tailored functional studies.</title>
        <authorList>
            <person name="Wylensek D."/>
            <person name="Hitch T.C.A."/>
            <person name="Clavel T."/>
        </authorList>
    </citation>
    <scope>NUCLEOTIDE SEQUENCE [LARGE SCALE GENOMIC DNA]</scope>
    <source>
        <strain evidence="5 6">BSM-383-APC-4H</strain>
    </source>
</reference>
<dbReference type="AlphaFoldDB" id="A0A6N7YJT8"/>
<gene>
    <name evidence="5" type="ORF">FYJ25_13475</name>
</gene>
<dbReference type="InterPro" id="IPR027461">
    <property type="entry name" value="Carboxypeptidase_A_C_sf"/>
</dbReference>
<dbReference type="SUPFAM" id="SSF52317">
    <property type="entry name" value="Class I glutamine amidotransferase-like"/>
    <property type="match status" value="1"/>
</dbReference>
<dbReference type="Pfam" id="PF02016">
    <property type="entry name" value="Peptidase_S66"/>
    <property type="match status" value="1"/>
</dbReference>
<feature type="domain" description="LD-carboxypeptidase C-terminal" evidence="4">
    <location>
        <begin position="213"/>
        <end position="334"/>
    </location>
</feature>
<dbReference type="CDD" id="cd07062">
    <property type="entry name" value="Peptidase_S66_mccF_like"/>
    <property type="match status" value="1"/>
</dbReference>
<dbReference type="SUPFAM" id="SSF141986">
    <property type="entry name" value="LD-carboxypeptidase A C-terminal domain-like"/>
    <property type="match status" value="1"/>
</dbReference>
<feature type="domain" description="LD-carboxypeptidase N-terminal" evidence="3">
    <location>
        <begin position="13"/>
        <end position="135"/>
    </location>
</feature>
<keyword evidence="2" id="KW-0378">Hydrolase</keyword>
<dbReference type="RefSeq" id="WP_154581508.1">
    <property type="nucleotide sequence ID" value="NZ_VULP01000039.1"/>
</dbReference>
<keyword evidence="5" id="KW-0645">Protease</keyword>
<dbReference type="InterPro" id="IPR040449">
    <property type="entry name" value="Peptidase_S66_N"/>
</dbReference>
<dbReference type="GO" id="GO:0004180">
    <property type="term" value="F:carboxypeptidase activity"/>
    <property type="evidence" value="ECO:0007669"/>
    <property type="project" value="UniProtKB-KW"/>
</dbReference>
<evidence type="ECO:0000256" key="1">
    <source>
        <dbReference type="ARBA" id="ARBA00010233"/>
    </source>
</evidence>
<dbReference type="PANTHER" id="PTHR30237">
    <property type="entry name" value="MURAMOYLTETRAPEPTIDE CARBOXYPEPTIDASE"/>
    <property type="match status" value="1"/>
</dbReference>
<keyword evidence="5" id="KW-0121">Carboxypeptidase</keyword>
<name>A0A6N7YJT8_9FIRM</name>
<sequence length="349" mass="39163">MRYGKFLPENGTIGFVAPSFGCNIEPYKSAFANAQNIWMEEGYSLSLGPNVYEGCGIGISNTPEKCAREFNDWYAKEDVDVLISCGGGELMCEILPHVDFEKIRKGEPKWFMGYSDNTNLTFLLVTLCDTAAIYGPCAAAFGMNPWHESLKDAMGILKGSNQSVHNYEKWEKEGLKTEEKPLEPYNVTEPFALCTWTPEAGLSKENKQNIQIEGRLLGGCLDSLATLCGTKFDQVKQFNETYKEDGVVWFLEACDLNVMGIRRALWQLDEAGWFQNTKGFLIGRPLCYGEEFFGLDQYKAVIDILSKYNVPIIMDLDIGHLPPMMPLVCGSKAKAIVEDNSIKIDMEYE</sequence>